<keyword evidence="1" id="KW-0472">Membrane</keyword>
<dbReference type="Pfam" id="PF09997">
    <property type="entry name" value="DUF2238"/>
    <property type="match status" value="1"/>
</dbReference>
<feature type="transmembrane region" description="Helical" evidence="1">
    <location>
        <begin position="234"/>
        <end position="250"/>
    </location>
</feature>
<evidence type="ECO:0000313" key="2">
    <source>
        <dbReference type="EMBL" id="MEQ2512014.1"/>
    </source>
</evidence>
<name>A0ABV1G9D9_9FIRM</name>
<proteinExistence type="predicted"/>
<dbReference type="RefSeq" id="WP_349136717.1">
    <property type="nucleotide sequence ID" value="NZ_JBBMFF010000255.1"/>
</dbReference>
<gene>
    <name evidence="2" type="ORF">WMO66_12305</name>
</gene>
<comment type="caution">
    <text evidence="2">The sequence shown here is derived from an EMBL/GenBank/DDBJ whole genome shotgun (WGS) entry which is preliminary data.</text>
</comment>
<feature type="transmembrane region" description="Helical" evidence="1">
    <location>
        <begin position="28"/>
        <end position="49"/>
    </location>
</feature>
<feature type="transmembrane region" description="Helical" evidence="1">
    <location>
        <begin position="147"/>
        <end position="167"/>
    </location>
</feature>
<dbReference type="InterPro" id="IPR014509">
    <property type="entry name" value="YjdF-like"/>
</dbReference>
<keyword evidence="3" id="KW-1185">Reference proteome</keyword>
<feature type="transmembrane region" description="Helical" evidence="1">
    <location>
        <begin position="84"/>
        <end position="108"/>
    </location>
</feature>
<keyword evidence="1" id="KW-1133">Transmembrane helix</keyword>
<dbReference type="Proteomes" id="UP001491552">
    <property type="component" value="Unassembled WGS sequence"/>
</dbReference>
<sequence>MKNKMSRQERREARLRQEKLRLQKKSKLTLIVYAVIRLIVVGVLVRSAFNGQIESVYTCLLTLVLLLLPSILERKLGVRLPAGLEITVVVFIFAAEILGEIACFYVTVPFWDKALHTTSGFIYAAVGYSMADVLNRHKKVSFELSPLFLALVAFCFSMTIGALWEIFEFSVDNLFHKDMQKDTVIQQITSVALDPTNRNIPITISNIQDVVVNGESLGLGGYLDIGLYDTMGDLIVNLIGAVVFSVIGYFHQKHRKKSVVTQLFVPQVDEKEEDVQHE</sequence>
<feature type="transmembrane region" description="Helical" evidence="1">
    <location>
        <begin position="55"/>
        <end position="72"/>
    </location>
</feature>
<protein>
    <submittedName>
        <fullName evidence="2">Uncharacterized protein</fullName>
    </submittedName>
</protein>
<evidence type="ECO:0000313" key="3">
    <source>
        <dbReference type="Proteomes" id="UP001491552"/>
    </source>
</evidence>
<organism evidence="2 3">
    <name type="scientific">Faecousia intestinalis</name>
    <dbReference type="NCBI Taxonomy" id="3133167"/>
    <lineage>
        <taxon>Bacteria</taxon>
        <taxon>Bacillati</taxon>
        <taxon>Bacillota</taxon>
        <taxon>Clostridia</taxon>
        <taxon>Eubacteriales</taxon>
        <taxon>Oscillospiraceae</taxon>
        <taxon>Faecousia</taxon>
    </lineage>
</organism>
<keyword evidence="1" id="KW-0812">Transmembrane</keyword>
<dbReference type="EMBL" id="JBBMFF010000255">
    <property type="protein sequence ID" value="MEQ2512014.1"/>
    <property type="molecule type" value="Genomic_DNA"/>
</dbReference>
<feature type="transmembrane region" description="Helical" evidence="1">
    <location>
        <begin position="114"/>
        <end position="135"/>
    </location>
</feature>
<accession>A0ABV1G9D9</accession>
<reference evidence="2 3" key="1">
    <citation type="submission" date="2024-03" db="EMBL/GenBank/DDBJ databases">
        <title>Human intestinal bacterial collection.</title>
        <authorList>
            <person name="Pauvert C."/>
            <person name="Hitch T.C.A."/>
            <person name="Clavel T."/>
        </authorList>
    </citation>
    <scope>NUCLEOTIDE SEQUENCE [LARGE SCALE GENOMIC DNA]</scope>
    <source>
        <strain evidence="2 3">CLA-AA-H192</strain>
    </source>
</reference>
<evidence type="ECO:0000256" key="1">
    <source>
        <dbReference type="SAM" id="Phobius"/>
    </source>
</evidence>